<dbReference type="RefSeq" id="WP_284187954.1">
    <property type="nucleotide sequence ID" value="NZ_BSPX01000029.1"/>
</dbReference>
<protein>
    <submittedName>
        <fullName evidence="1">DNA-binding protein</fullName>
    </submittedName>
</protein>
<keyword evidence="1" id="KW-0238">DNA-binding</keyword>
<name>A0ABQ6FCH4_9RHOO</name>
<dbReference type="InterPro" id="IPR026365">
    <property type="entry name" value="BcepMu_gp16"/>
</dbReference>
<gene>
    <name evidence="1" type="ORF">GCM10007933_21290</name>
</gene>
<sequence length="66" mass="7410">MSCKTPQQVKADFEVRGEPISKWADDHGYRRSDVYRVLNGFSPCKRGIPHEIAVKLGIKADPRPSA</sequence>
<dbReference type="Proteomes" id="UP001157167">
    <property type="component" value="Unassembled WGS sequence"/>
</dbReference>
<dbReference type="GO" id="GO:0003677">
    <property type="term" value="F:DNA binding"/>
    <property type="evidence" value="ECO:0007669"/>
    <property type="project" value="UniProtKB-KW"/>
</dbReference>
<proteinExistence type="predicted"/>
<organism evidence="1 2">
    <name type="scientific">Zoogloea oryzae</name>
    <dbReference type="NCBI Taxonomy" id="310767"/>
    <lineage>
        <taxon>Bacteria</taxon>
        <taxon>Pseudomonadati</taxon>
        <taxon>Pseudomonadota</taxon>
        <taxon>Betaproteobacteria</taxon>
        <taxon>Rhodocyclales</taxon>
        <taxon>Zoogloeaceae</taxon>
        <taxon>Zoogloea</taxon>
    </lineage>
</organism>
<comment type="caution">
    <text evidence="1">The sequence shown here is derived from an EMBL/GenBank/DDBJ whole genome shotgun (WGS) entry which is preliminary data.</text>
</comment>
<dbReference type="NCBIfam" id="TIGR04111">
    <property type="entry name" value="BcepMu_gp16"/>
    <property type="match status" value="1"/>
</dbReference>
<evidence type="ECO:0000313" key="1">
    <source>
        <dbReference type="EMBL" id="GLT22669.1"/>
    </source>
</evidence>
<evidence type="ECO:0000313" key="2">
    <source>
        <dbReference type="Proteomes" id="UP001157167"/>
    </source>
</evidence>
<keyword evidence="2" id="KW-1185">Reference proteome</keyword>
<reference evidence="2" key="1">
    <citation type="journal article" date="2019" name="Int. J. Syst. Evol. Microbiol.">
        <title>The Global Catalogue of Microorganisms (GCM) 10K type strain sequencing project: providing services to taxonomists for standard genome sequencing and annotation.</title>
        <authorList>
            <consortium name="The Broad Institute Genomics Platform"/>
            <consortium name="The Broad Institute Genome Sequencing Center for Infectious Disease"/>
            <person name="Wu L."/>
            <person name="Ma J."/>
        </authorList>
    </citation>
    <scope>NUCLEOTIDE SEQUENCE [LARGE SCALE GENOMIC DNA]</scope>
    <source>
        <strain evidence="2">NBRC 102407</strain>
    </source>
</reference>
<dbReference type="EMBL" id="BSPX01000029">
    <property type="protein sequence ID" value="GLT22669.1"/>
    <property type="molecule type" value="Genomic_DNA"/>
</dbReference>
<accession>A0ABQ6FCH4</accession>